<name>A0A2U3KAM9_9BACT</name>
<evidence type="ECO:0000313" key="2">
    <source>
        <dbReference type="EMBL" id="SPF36607.1"/>
    </source>
</evidence>
<dbReference type="Proteomes" id="UP000238701">
    <property type="component" value="Unassembled WGS sequence"/>
</dbReference>
<proteinExistence type="predicted"/>
<sequence>MKFCALSCLVAALILAMVGCSLPRRSEQSIRKRLLQDTPQGTTYEAVLNYVKKQGWPVTEQPSGYETKRFGNTPPKVVGRRAIKAYLGGYRGLPWRKDVESFWAFDEHDKLIDIFVEKEADAL</sequence>
<accession>A0A2U3KAM9</accession>
<organism evidence="2 3">
    <name type="scientific">Candidatus Sulfotelmatobacter kueseliae</name>
    <dbReference type="NCBI Taxonomy" id="2042962"/>
    <lineage>
        <taxon>Bacteria</taxon>
        <taxon>Pseudomonadati</taxon>
        <taxon>Acidobacteriota</taxon>
        <taxon>Terriglobia</taxon>
        <taxon>Terriglobales</taxon>
        <taxon>Candidatus Korobacteraceae</taxon>
        <taxon>Candidatus Sulfotelmatobacter</taxon>
    </lineage>
</organism>
<reference evidence="3" key="1">
    <citation type="submission" date="2018-02" db="EMBL/GenBank/DDBJ databases">
        <authorList>
            <person name="Hausmann B."/>
        </authorList>
    </citation>
    <scope>NUCLEOTIDE SEQUENCE [LARGE SCALE GENOMIC DNA]</scope>
    <source>
        <strain evidence="3">Peat soil MAG SbA1</strain>
    </source>
</reference>
<feature type="signal peptide" evidence="1">
    <location>
        <begin position="1"/>
        <end position="23"/>
    </location>
</feature>
<protein>
    <recommendedName>
        <fullName evidence="4">Lipoprotein</fullName>
    </recommendedName>
</protein>
<evidence type="ECO:0000256" key="1">
    <source>
        <dbReference type="SAM" id="SignalP"/>
    </source>
</evidence>
<evidence type="ECO:0008006" key="4">
    <source>
        <dbReference type="Google" id="ProtNLM"/>
    </source>
</evidence>
<dbReference type="AlphaFoldDB" id="A0A2U3KAM9"/>
<dbReference type="OrthoDB" id="9181887at2"/>
<evidence type="ECO:0000313" key="3">
    <source>
        <dbReference type="Proteomes" id="UP000238701"/>
    </source>
</evidence>
<feature type="chain" id="PRO_5015521036" description="Lipoprotein" evidence="1">
    <location>
        <begin position="24"/>
        <end position="123"/>
    </location>
</feature>
<keyword evidence="1" id="KW-0732">Signal</keyword>
<dbReference type="EMBL" id="OMOD01000066">
    <property type="protein sequence ID" value="SPF36607.1"/>
    <property type="molecule type" value="Genomic_DNA"/>
</dbReference>
<gene>
    <name evidence="2" type="ORF">SBA1_1580002</name>
</gene>
<dbReference type="PROSITE" id="PS51257">
    <property type="entry name" value="PROKAR_LIPOPROTEIN"/>
    <property type="match status" value="1"/>
</dbReference>